<evidence type="ECO:0000313" key="11">
    <source>
        <dbReference type="Proteomes" id="UP000708208"/>
    </source>
</evidence>
<dbReference type="GO" id="GO:0005912">
    <property type="term" value="C:adherens junction"/>
    <property type="evidence" value="ECO:0007669"/>
    <property type="project" value="TreeGrafter"/>
</dbReference>
<reference evidence="10" key="1">
    <citation type="submission" date="2021-06" db="EMBL/GenBank/DDBJ databases">
        <authorList>
            <person name="Hodson N. C."/>
            <person name="Mongue J. A."/>
            <person name="Jaron S. K."/>
        </authorList>
    </citation>
    <scope>NUCLEOTIDE SEQUENCE</scope>
</reference>
<sequence length="729" mass="82041">MLPLLIILAAKLFGDNGDLKPPNISIGVWLPTGTLSWSYNDVPEGVKIENNSISVPSNMDGIRFLCNASYPIQWDFAADSINDDRRRKHTMDHLVKNIRQAADIFNKSTYEYIAELQLFGEDITLTRNYSCRSSEDPSLMSWIYVFWEGSSPPYLLDYNETTVVYVGSNPGHRSKENEMVKVVLPCRVSVRTVNVQLQKRKNGTWRSLANTEFATYDPYTGFTVETYRETVFGVYQCVVPDSPVDDQRIVIVREGEPRSQPPFHEFVQGNASFAYNNYTNTFTCCSDNWQPPAMQIVYCDHPTLCDTKKKVLDRIVSNGRRHIGKSCTSSKIRFETSGILKCVGSGISVFREYFFPVSLGLSSILFRKNNRALPKVEGVPYYHWEDVNPVEMISIESSRNNPVIFAGQSLTLKCKPSQYYFAQGAKWLLTWSNHSRLVMDGAESSPLLSTSMLNSRDSNIDITVGANLTQIACVAPVWNSSQYVIKTVYLNVTLPTRPSVDGSEENIIVPSIFWYVNETKKSLACFAKGLPLPTVIWKHDGTIVSKQRSFNGTSMLNFTTVNFTSHGEYVCKVINVAGQVTKTFHINLKIDVPSTGWVTGIVLLTLLSLLTIIILGFLVKRVRDQATSLNSLRTVAFKDVLEQQHGFAFTNSENNLEATTDDGDMNIKYENANEVLSSFSIHQKNSSKPTPNSAIPYNESFAGIPKNLLRSSVVYLLTQPRIKLERLER</sequence>
<dbReference type="OrthoDB" id="10619435at2759"/>
<dbReference type="PROSITE" id="PS50835">
    <property type="entry name" value="IG_LIKE"/>
    <property type="match status" value="1"/>
</dbReference>
<evidence type="ECO:0000256" key="2">
    <source>
        <dbReference type="ARBA" id="ARBA00022729"/>
    </source>
</evidence>
<dbReference type="InterPro" id="IPR051427">
    <property type="entry name" value="Nectin/Nectin-like"/>
</dbReference>
<keyword evidence="6" id="KW-0325">Glycoprotein</keyword>
<comment type="caution">
    <text evidence="10">The sequence shown here is derived from an EMBL/GenBank/DDBJ whole genome shotgun (WGS) entry which is preliminary data.</text>
</comment>
<name>A0A8J2JCP1_9HEXA</name>
<organism evidence="10 11">
    <name type="scientific">Allacma fusca</name>
    <dbReference type="NCBI Taxonomy" id="39272"/>
    <lineage>
        <taxon>Eukaryota</taxon>
        <taxon>Metazoa</taxon>
        <taxon>Ecdysozoa</taxon>
        <taxon>Arthropoda</taxon>
        <taxon>Hexapoda</taxon>
        <taxon>Collembola</taxon>
        <taxon>Symphypleona</taxon>
        <taxon>Sminthuridae</taxon>
        <taxon>Allacma</taxon>
    </lineage>
</organism>
<evidence type="ECO:0000256" key="8">
    <source>
        <dbReference type="SAM" id="SignalP"/>
    </source>
</evidence>
<dbReference type="PANTHER" id="PTHR23277">
    <property type="entry name" value="NECTIN-RELATED"/>
    <property type="match status" value="1"/>
</dbReference>
<feature type="domain" description="Ig-like" evidence="9">
    <location>
        <begin position="498"/>
        <end position="587"/>
    </location>
</feature>
<feature type="transmembrane region" description="Helical" evidence="7">
    <location>
        <begin position="597"/>
        <end position="619"/>
    </location>
</feature>
<dbReference type="Pfam" id="PF13927">
    <property type="entry name" value="Ig_3"/>
    <property type="match status" value="1"/>
</dbReference>
<gene>
    <name evidence="10" type="ORF">AFUS01_LOCUS7492</name>
</gene>
<dbReference type="InterPro" id="IPR007110">
    <property type="entry name" value="Ig-like_dom"/>
</dbReference>
<keyword evidence="4 7" id="KW-0472">Membrane</keyword>
<evidence type="ECO:0000256" key="7">
    <source>
        <dbReference type="SAM" id="Phobius"/>
    </source>
</evidence>
<feature type="signal peptide" evidence="8">
    <location>
        <begin position="1"/>
        <end position="17"/>
    </location>
</feature>
<dbReference type="EMBL" id="CAJVCH010050610">
    <property type="protein sequence ID" value="CAG7718071.1"/>
    <property type="molecule type" value="Genomic_DNA"/>
</dbReference>
<dbReference type="PANTHER" id="PTHR23277:SF108">
    <property type="entry name" value="FASCICLIN-3"/>
    <property type="match status" value="1"/>
</dbReference>
<keyword evidence="3" id="KW-0677">Repeat</keyword>
<evidence type="ECO:0000256" key="5">
    <source>
        <dbReference type="ARBA" id="ARBA00023157"/>
    </source>
</evidence>
<keyword evidence="5" id="KW-1015">Disulfide bond</keyword>
<dbReference type="Proteomes" id="UP000708208">
    <property type="component" value="Unassembled WGS sequence"/>
</dbReference>
<evidence type="ECO:0000313" key="10">
    <source>
        <dbReference type="EMBL" id="CAG7718071.1"/>
    </source>
</evidence>
<evidence type="ECO:0000259" key="9">
    <source>
        <dbReference type="PROSITE" id="PS50835"/>
    </source>
</evidence>
<dbReference type="AlphaFoldDB" id="A0A8J2JCP1"/>
<accession>A0A8J2JCP1</accession>
<evidence type="ECO:0000256" key="3">
    <source>
        <dbReference type="ARBA" id="ARBA00022737"/>
    </source>
</evidence>
<feature type="chain" id="PRO_5035279763" description="Ig-like domain-containing protein" evidence="8">
    <location>
        <begin position="18"/>
        <end position="729"/>
    </location>
</feature>
<evidence type="ECO:0000256" key="4">
    <source>
        <dbReference type="ARBA" id="ARBA00023136"/>
    </source>
</evidence>
<proteinExistence type="predicted"/>
<comment type="subcellular location">
    <subcellularLocation>
        <location evidence="1">Membrane</location>
    </subcellularLocation>
</comment>
<dbReference type="GO" id="GO:0007156">
    <property type="term" value="P:homophilic cell adhesion via plasma membrane adhesion molecules"/>
    <property type="evidence" value="ECO:0007669"/>
    <property type="project" value="TreeGrafter"/>
</dbReference>
<evidence type="ECO:0000256" key="6">
    <source>
        <dbReference type="ARBA" id="ARBA00023180"/>
    </source>
</evidence>
<evidence type="ECO:0000256" key="1">
    <source>
        <dbReference type="ARBA" id="ARBA00004370"/>
    </source>
</evidence>
<keyword evidence="7" id="KW-0812">Transmembrane</keyword>
<keyword evidence="2 8" id="KW-0732">Signal</keyword>
<keyword evidence="11" id="KW-1185">Reference proteome</keyword>
<keyword evidence="7" id="KW-1133">Transmembrane helix</keyword>
<dbReference type="GO" id="GO:0007157">
    <property type="term" value="P:heterophilic cell-cell adhesion via plasma membrane cell adhesion molecules"/>
    <property type="evidence" value="ECO:0007669"/>
    <property type="project" value="TreeGrafter"/>
</dbReference>
<dbReference type="GO" id="GO:0016020">
    <property type="term" value="C:membrane"/>
    <property type="evidence" value="ECO:0007669"/>
    <property type="project" value="UniProtKB-SubCell"/>
</dbReference>
<protein>
    <recommendedName>
        <fullName evidence="9">Ig-like domain-containing protein</fullName>
    </recommendedName>
</protein>